<feature type="transmembrane region" description="Helical" evidence="1">
    <location>
        <begin position="106"/>
        <end position="126"/>
    </location>
</feature>
<dbReference type="STRING" id="1802363.A2682_03395"/>
<dbReference type="Proteomes" id="UP000178690">
    <property type="component" value="Unassembled WGS sequence"/>
</dbReference>
<evidence type="ECO:0000313" key="3">
    <source>
        <dbReference type="Proteomes" id="UP000178690"/>
    </source>
</evidence>
<dbReference type="AlphaFoldDB" id="A0A1G2PMG6"/>
<keyword evidence="1" id="KW-1133">Transmembrane helix</keyword>
<feature type="transmembrane region" description="Helical" evidence="1">
    <location>
        <begin position="36"/>
        <end position="58"/>
    </location>
</feature>
<accession>A0A1G2PMG6</accession>
<organism evidence="2 3">
    <name type="scientific">Terrybacteria sp. (strain RIFCSPHIGHO2_01_FULL_58_15)</name>
    <dbReference type="NCBI Taxonomy" id="1802363"/>
    <lineage>
        <taxon>Bacteria</taxon>
        <taxon>Candidatus Terryibacteriota</taxon>
    </lineage>
</organism>
<feature type="transmembrane region" description="Helical" evidence="1">
    <location>
        <begin position="133"/>
        <end position="152"/>
    </location>
</feature>
<keyword evidence="1" id="KW-0472">Membrane</keyword>
<proteinExistence type="predicted"/>
<feature type="transmembrane region" description="Helical" evidence="1">
    <location>
        <begin position="158"/>
        <end position="177"/>
    </location>
</feature>
<sequence>MGLALAAVLLWPFLIFAVGLVFVVFSDAMLGGPGPFFGMGMGLIFWLLPFALLWFVFSRNNPLRAKARTLTASEQLETVRRYAAIFSIALLLPIFVRYIVEFTDKSLAGVILGLVLGFGLAVWGMFLKGHHTIMYANILGGALVLLYVYTQLWALGEAARVIAAGFGLVVAIGIAVVKLKDKLA</sequence>
<evidence type="ECO:0000313" key="2">
    <source>
        <dbReference type="EMBL" id="OHA49528.1"/>
    </source>
</evidence>
<dbReference type="EMBL" id="MHST01000008">
    <property type="protein sequence ID" value="OHA49528.1"/>
    <property type="molecule type" value="Genomic_DNA"/>
</dbReference>
<reference evidence="2 3" key="1">
    <citation type="journal article" date="2016" name="Nat. Commun.">
        <title>Thousands of microbial genomes shed light on interconnected biogeochemical processes in an aquifer system.</title>
        <authorList>
            <person name="Anantharaman K."/>
            <person name="Brown C.T."/>
            <person name="Hug L.A."/>
            <person name="Sharon I."/>
            <person name="Castelle C.J."/>
            <person name="Probst A.J."/>
            <person name="Thomas B.C."/>
            <person name="Singh A."/>
            <person name="Wilkins M.J."/>
            <person name="Karaoz U."/>
            <person name="Brodie E.L."/>
            <person name="Williams K.H."/>
            <person name="Hubbard S.S."/>
            <person name="Banfield J.F."/>
        </authorList>
    </citation>
    <scope>NUCLEOTIDE SEQUENCE [LARGE SCALE GENOMIC DNA]</scope>
    <source>
        <strain evidence="3">RIFCSPHIGHO2_01_FULL_58_15</strain>
    </source>
</reference>
<protein>
    <submittedName>
        <fullName evidence="2">Uncharacterized protein</fullName>
    </submittedName>
</protein>
<name>A0A1G2PMG6_TERXR</name>
<evidence type="ECO:0000256" key="1">
    <source>
        <dbReference type="SAM" id="Phobius"/>
    </source>
</evidence>
<keyword evidence="1" id="KW-0812">Transmembrane</keyword>
<feature type="transmembrane region" description="Helical" evidence="1">
    <location>
        <begin position="79"/>
        <end position="100"/>
    </location>
</feature>
<gene>
    <name evidence="2" type="ORF">A2682_03395</name>
</gene>
<comment type="caution">
    <text evidence="2">The sequence shown here is derived from an EMBL/GenBank/DDBJ whole genome shotgun (WGS) entry which is preliminary data.</text>
</comment>